<evidence type="ECO:0000313" key="1">
    <source>
        <dbReference type="EMBL" id="MBC5619785.1"/>
    </source>
</evidence>
<keyword evidence="2" id="KW-1185">Reference proteome</keyword>
<evidence type="ECO:0008006" key="3">
    <source>
        <dbReference type="Google" id="ProtNLM"/>
    </source>
</evidence>
<reference evidence="1 2" key="1">
    <citation type="submission" date="2020-08" db="EMBL/GenBank/DDBJ databases">
        <title>Genome public.</title>
        <authorList>
            <person name="Liu C."/>
            <person name="Sun Q."/>
        </authorList>
    </citation>
    <scope>NUCLEOTIDE SEQUENCE [LARGE SCALE GENOMIC DNA]</scope>
    <source>
        <strain evidence="1 2">NSJ-56</strain>
    </source>
</reference>
<dbReference type="PROSITE" id="PS51257">
    <property type="entry name" value="PROKAR_LIPOPROTEIN"/>
    <property type="match status" value="1"/>
</dbReference>
<dbReference type="Proteomes" id="UP000646484">
    <property type="component" value="Unassembled WGS sequence"/>
</dbReference>
<accession>A0ABR7CXA9</accession>
<gene>
    <name evidence="1" type="ORF">H8S64_01590</name>
</gene>
<organism evidence="1 2">
    <name type="scientific">Butyricimonas hominis</name>
    <dbReference type="NCBI Taxonomy" id="2763032"/>
    <lineage>
        <taxon>Bacteria</taxon>
        <taxon>Pseudomonadati</taxon>
        <taxon>Bacteroidota</taxon>
        <taxon>Bacteroidia</taxon>
        <taxon>Bacteroidales</taxon>
        <taxon>Odoribacteraceae</taxon>
        <taxon>Butyricimonas</taxon>
    </lineage>
</organism>
<evidence type="ECO:0000313" key="2">
    <source>
        <dbReference type="Proteomes" id="UP000646484"/>
    </source>
</evidence>
<dbReference type="EMBL" id="JACOOH010000001">
    <property type="protein sequence ID" value="MBC5619785.1"/>
    <property type="molecule type" value="Genomic_DNA"/>
</dbReference>
<name>A0ABR7CXA9_9BACT</name>
<comment type="caution">
    <text evidence="1">The sequence shown here is derived from an EMBL/GenBank/DDBJ whole genome shotgun (WGS) entry which is preliminary data.</text>
</comment>
<proteinExistence type="predicted"/>
<dbReference type="RefSeq" id="WP_099291837.1">
    <property type="nucleotide sequence ID" value="NZ_JACOOH010000001.1"/>
</dbReference>
<sequence>MKKIILFAGILLTIALSCHEKTEGYLITKNAAYVPDTMYVYKTPDPVTDALRIQNKAPWVSIAMQGYEGTEEIYFTIESVTSTLGTEAIKTFRDEISIRGGGILEYPLENNAQPGAYTISVRLTNPGYSQVVENAITVIIVE</sequence>
<protein>
    <recommendedName>
        <fullName evidence="3">DUF4625 domain-containing protein</fullName>
    </recommendedName>
</protein>